<comment type="similarity">
    <text evidence="2">Belongs to the MCM10 family.</text>
</comment>
<evidence type="ECO:0000256" key="8">
    <source>
        <dbReference type="ARBA" id="ARBA00022833"/>
    </source>
</evidence>
<evidence type="ECO:0000256" key="12">
    <source>
        <dbReference type="SAM" id="MobiDB-lite"/>
    </source>
</evidence>
<dbReference type="PANTHER" id="PTHR13454">
    <property type="entry name" value="PROTEIN MCM10 HOMOLOG"/>
    <property type="match status" value="1"/>
</dbReference>
<feature type="region of interest" description="Disordered" evidence="12">
    <location>
        <begin position="566"/>
        <end position="621"/>
    </location>
</feature>
<evidence type="ECO:0000256" key="10">
    <source>
        <dbReference type="ARBA" id="ARBA00023125"/>
    </source>
</evidence>
<reference evidence="14 15" key="1">
    <citation type="journal article" date="2024" name="Proc. Natl. Acad. Sci. U.S.A.">
        <title>The genetic regulatory architecture and epigenomic basis for age-related changes in rattlesnake venom.</title>
        <authorList>
            <person name="Hogan M.P."/>
            <person name="Holding M.L."/>
            <person name="Nystrom G.S."/>
            <person name="Colston T.J."/>
            <person name="Bartlett D.A."/>
            <person name="Mason A.J."/>
            <person name="Ellsworth S.A."/>
            <person name="Rautsaw R.M."/>
            <person name="Lawrence K.C."/>
            <person name="Strickland J.L."/>
            <person name="He B."/>
            <person name="Fraser P."/>
            <person name="Margres M.J."/>
            <person name="Gilbert D.M."/>
            <person name="Gibbs H.L."/>
            <person name="Parkinson C.L."/>
            <person name="Rokyta D.R."/>
        </authorList>
    </citation>
    <scope>NUCLEOTIDE SEQUENCE [LARGE SCALE GENOMIC DNA]</scope>
    <source>
        <strain evidence="14">DRR0105</strain>
    </source>
</reference>
<feature type="compositionally biased region" description="Basic and acidic residues" evidence="12">
    <location>
        <begin position="566"/>
        <end position="575"/>
    </location>
</feature>
<dbReference type="Pfam" id="PF09332">
    <property type="entry name" value="Mcm10"/>
    <property type="match status" value="1"/>
</dbReference>
<dbReference type="InterPro" id="IPR015411">
    <property type="entry name" value="Rep_factor_Mcm10_C"/>
</dbReference>
<keyword evidence="15" id="KW-1185">Reference proteome</keyword>
<feature type="region of interest" description="Disordered" evidence="12">
    <location>
        <begin position="666"/>
        <end position="705"/>
    </location>
</feature>
<dbReference type="InterPro" id="IPR056791">
    <property type="entry name" value="Znf_Mcm10_C"/>
</dbReference>
<proteinExistence type="inferred from homology"/>
<dbReference type="GO" id="GO:0043596">
    <property type="term" value="C:nuclear replication fork"/>
    <property type="evidence" value="ECO:0007669"/>
    <property type="project" value="TreeGrafter"/>
</dbReference>
<gene>
    <name evidence="14" type="ORF">NXF25_012466</name>
</gene>
<dbReference type="GO" id="GO:0006270">
    <property type="term" value="P:DNA replication initiation"/>
    <property type="evidence" value="ECO:0007669"/>
    <property type="project" value="InterPro"/>
</dbReference>
<evidence type="ECO:0000256" key="9">
    <source>
        <dbReference type="ARBA" id="ARBA00023054"/>
    </source>
</evidence>
<keyword evidence="7" id="KW-0863">Zinc-finger</keyword>
<dbReference type="GO" id="GO:0008270">
    <property type="term" value="F:zinc ion binding"/>
    <property type="evidence" value="ECO:0007669"/>
    <property type="project" value="UniProtKB-KW"/>
</dbReference>
<keyword evidence="10" id="KW-0238">DNA-binding</keyword>
<feature type="region of interest" description="Disordered" evidence="12">
    <location>
        <begin position="86"/>
        <end position="108"/>
    </location>
</feature>
<feature type="domain" description="Replication factor Mcm10 C-terminal" evidence="13">
    <location>
        <begin position="513"/>
        <end position="861"/>
    </location>
</feature>
<dbReference type="InterPro" id="IPR012340">
    <property type="entry name" value="NA-bd_OB-fold"/>
</dbReference>
<evidence type="ECO:0000256" key="11">
    <source>
        <dbReference type="ARBA" id="ARBA00023242"/>
    </source>
</evidence>
<sequence>MDGDDLDLLASLLEENEAQENSAEKKRAAEHRDEYDLLFEAEDDESYTSYNEELEVEEEGSTGNQENVAEIFGDVTDLLEEEKKEENIQKMSRPVAPDQVIEPSKEDLQDELRKLQEQMKKLQEQLQSTAIGKPADSNLCKKTSGKSTAAVIKERTPSKVQKCPSFSAKGNSSPLSLPKSESQKAKSMIAVNKNHTSKATSSLLSQPLKSMVGNRPFMDSNKKIPVTKNSEGKTQDVSLEIYSGLKLRKPRVSSAEMERKMRGRQLIRLSLLQDKLRSANLEEMDWVTFGIIIKKKTPQSSSNGKTFSIWHLNDLRDFSRSVSLFLFGDVHKEHWKTDKGMAVGLLNANQMKPKEGSEEVCLSVDHPQKILILGEAMDLGTCKAKKKNGEPCTQMVNQSESEYCQYHIQTEYRKLSSKRADLQSTFSTTRAPKKTAKRNLSLKGRLCQDGFYYGGVSSAAYAASMAAAAVPRKKIQTTLTNLVVKGVDAILQETQGKLGLPKPPCSEEFKELLAMPSSGARNLSKHFDRGGALGFTGKPTSAVHSISASALLKQQKRQMLEARKRRSNEIQRRFLQDSAPKRTPVSPSSVGQAVVQSPTPGAEFPKAGQLSSPQTPRLGSGFSEGGDVLFFDDCPPPALKLNCLAEAKKIAAIRKLRAKGQILSKEDPNSVKRKRSDLDVPGISERVEKNITSSEDGGAPEPVEKKRRQQLEYLESAEFQEILSARSKHTGVLKQFEAEMQERYFEPLVKKEQMEEKMRNIREVKCRVATCKTCNYTYFKLLDSCVAEHHDYHYHNGVKRFFKCPCGNRAISLDKLPKKHCSNCGLFKWERDGMLKEKKGPKIGAETLLPRGEEHAQFLNSMK</sequence>
<dbReference type="Gene3D" id="1.20.5.420">
    <property type="entry name" value="Immunoglobulin FC, subunit C"/>
    <property type="match status" value="1"/>
</dbReference>
<feature type="region of interest" description="Disordered" evidence="12">
    <location>
        <begin position="127"/>
        <end position="182"/>
    </location>
</feature>
<keyword evidence="9" id="KW-0175">Coiled coil</keyword>
<dbReference type="Pfam" id="PF09329">
    <property type="entry name" value="zf-primase"/>
    <property type="match status" value="1"/>
</dbReference>
<protein>
    <recommendedName>
        <fullName evidence="3">Protein MCM10 homolog</fullName>
    </recommendedName>
</protein>
<evidence type="ECO:0000259" key="13">
    <source>
        <dbReference type="SMART" id="SM01280"/>
    </source>
</evidence>
<dbReference type="EMBL" id="JAOTOJ010000006">
    <property type="protein sequence ID" value="KAK9399447.1"/>
    <property type="molecule type" value="Genomic_DNA"/>
</dbReference>
<dbReference type="AlphaFoldDB" id="A0AAW1BD56"/>
<dbReference type="FunFam" id="2.40.50.140:FF:000167">
    <property type="entry name" value="Minichromosome maintenance 10 replication initiation factor"/>
    <property type="match status" value="1"/>
</dbReference>
<keyword evidence="8" id="KW-0862">Zinc</keyword>
<dbReference type="Gene3D" id="2.40.50.140">
    <property type="entry name" value="Nucleic acid-binding proteins"/>
    <property type="match status" value="1"/>
</dbReference>
<dbReference type="Pfam" id="PF22379">
    <property type="entry name" value="OB_MCM10"/>
    <property type="match status" value="1"/>
</dbReference>
<comment type="subcellular location">
    <subcellularLocation>
        <location evidence="1">Nucleus</location>
    </subcellularLocation>
</comment>
<dbReference type="InterPro" id="IPR055065">
    <property type="entry name" value="OB_MCM10"/>
</dbReference>
<organism evidence="14 15">
    <name type="scientific">Crotalus adamanteus</name>
    <name type="common">Eastern diamondback rattlesnake</name>
    <dbReference type="NCBI Taxonomy" id="8729"/>
    <lineage>
        <taxon>Eukaryota</taxon>
        <taxon>Metazoa</taxon>
        <taxon>Chordata</taxon>
        <taxon>Craniata</taxon>
        <taxon>Vertebrata</taxon>
        <taxon>Euteleostomi</taxon>
        <taxon>Lepidosauria</taxon>
        <taxon>Squamata</taxon>
        <taxon>Bifurcata</taxon>
        <taxon>Unidentata</taxon>
        <taxon>Episquamata</taxon>
        <taxon>Toxicofera</taxon>
        <taxon>Serpentes</taxon>
        <taxon>Colubroidea</taxon>
        <taxon>Viperidae</taxon>
        <taxon>Crotalinae</taxon>
        <taxon>Crotalus</taxon>
    </lineage>
</organism>
<dbReference type="GO" id="GO:0003697">
    <property type="term" value="F:single-stranded DNA binding"/>
    <property type="evidence" value="ECO:0007669"/>
    <property type="project" value="InterPro"/>
</dbReference>
<evidence type="ECO:0000256" key="2">
    <source>
        <dbReference type="ARBA" id="ARBA00009679"/>
    </source>
</evidence>
<feature type="compositionally biased region" description="Polar residues" evidence="12">
    <location>
        <begin position="585"/>
        <end position="599"/>
    </location>
</feature>
<name>A0AAW1BD56_CROAD</name>
<evidence type="ECO:0000313" key="14">
    <source>
        <dbReference type="EMBL" id="KAK9399447.1"/>
    </source>
</evidence>
<evidence type="ECO:0000256" key="6">
    <source>
        <dbReference type="ARBA" id="ARBA00022763"/>
    </source>
</evidence>
<dbReference type="GO" id="GO:0006974">
    <property type="term" value="P:DNA damage response"/>
    <property type="evidence" value="ECO:0007669"/>
    <property type="project" value="UniProtKB-KW"/>
</dbReference>
<keyword evidence="5" id="KW-0479">Metal-binding</keyword>
<dbReference type="SMART" id="SM01280">
    <property type="entry name" value="Mcm10"/>
    <property type="match status" value="1"/>
</dbReference>
<comment type="caution">
    <text evidence="14">The sequence shown here is derived from an EMBL/GenBank/DDBJ whole genome shotgun (WGS) entry which is preliminary data.</text>
</comment>
<keyword evidence="6" id="KW-0227">DNA damage</keyword>
<evidence type="ECO:0000256" key="4">
    <source>
        <dbReference type="ARBA" id="ARBA00022705"/>
    </source>
</evidence>
<accession>A0AAW1BD56</accession>
<dbReference type="Proteomes" id="UP001474421">
    <property type="component" value="Unassembled WGS sequence"/>
</dbReference>
<evidence type="ECO:0000256" key="5">
    <source>
        <dbReference type="ARBA" id="ARBA00022723"/>
    </source>
</evidence>
<dbReference type="Pfam" id="PF24863">
    <property type="entry name" value="zf-CCCH_Mcm10"/>
    <property type="match status" value="1"/>
</dbReference>
<dbReference type="InterPro" id="IPR015408">
    <property type="entry name" value="Znf_Mcm10/DnaG"/>
</dbReference>
<evidence type="ECO:0000256" key="7">
    <source>
        <dbReference type="ARBA" id="ARBA00022771"/>
    </source>
</evidence>
<evidence type="ECO:0000256" key="1">
    <source>
        <dbReference type="ARBA" id="ARBA00004123"/>
    </source>
</evidence>
<evidence type="ECO:0000313" key="15">
    <source>
        <dbReference type="Proteomes" id="UP001474421"/>
    </source>
</evidence>
<keyword evidence="4" id="KW-0235">DNA replication</keyword>
<dbReference type="GO" id="GO:0003688">
    <property type="term" value="F:DNA replication origin binding"/>
    <property type="evidence" value="ECO:0007669"/>
    <property type="project" value="TreeGrafter"/>
</dbReference>
<dbReference type="PANTHER" id="PTHR13454:SF11">
    <property type="entry name" value="PROTEIN MCM10 HOMOLOG"/>
    <property type="match status" value="1"/>
</dbReference>
<evidence type="ECO:0000256" key="3">
    <source>
        <dbReference type="ARBA" id="ARBA00017770"/>
    </source>
</evidence>
<keyword evidence="11" id="KW-0539">Nucleus</keyword>
<dbReference type="InterPro" id="IPR040184">
    <property type="entry name" value="Mcm10"/>
</dbReference>